<dbReference type="PhylomeDB" id="B3SE49"/>
<gene>
    <name evidence="6" type="ORF">TRIADDRAFT_34308</name>
</gene>
<dbReference type="InterPro" id="IPR002213">
    <property type="entry name" value="UDP_glucos_trans"/>
</dbReference>
<dbReference type="PROSITE" id="PS00375">
    <property type="entry name" value="UDPGT"/>
    <property type="match status" value="1"/>
</dbReference>
<dbReference type="EC" id="2.4.1.17" evidence="5"/>
<dbReference type="GO" id="GO:0016020">
    <property type="term" value="C:membrane"/>
    <property type="evidence" value="ECO:0007669"/>
    <property type="project" value="UniProtKB-SubCell"/>
</dbReference>
<dbReference type="AlphaFoldDB" id="B3SE49"/>
<sequence length="236" mass="26439">MASNPKGTVLVSFGSVVTALKYVTNITMLFDTFGQLPYNFIWKNTEEIPDNIAPNIKIVKWVPQNDILGHPNTKAFITHCGMNSLLEGAYHGVPMVGIPVAGDQVIHATKISSKHVGVTLNVKEMTQSDLYYAIMNVTTRQDIINSSMQVSKLIQNRPNGRTPVEEAADWMEYALNCDGGEYLRTEEYNLRWYELHLIDVYVVLLVLLAITVKILQLIWRGVKALCCAKAPKEKIS</sequence>
<keyword evidence="5" id="KW-1133">Transmembrane helix</keyword>
<protein>
    <recommendedName>
        <fullName evidence="5">UDP-glucuronosyltransferase</fullName>
        <ecNumber evidence="5">2.4.1.17</ecNumber>
    </recommendedName>
</protein>
<dbReference type="InterPro" id="IPR050271">
    <property type="entry name" value="UDP-glycosyltransferase"/>
</dbReference>
<evidence type="ECO:0000256" key="2">
    <source>
        <dbReference type="ARBA" id="ARBA00022676"/>
    </source>
</evidence>
<dbReference type="RefSeq" id="XP_002118518.1">
    <property type="nucleotide sequence ID" value="XM_002118482.1"/>
</dbReference>
<dbReference type="OrthoDB" id="5835829at2759"/>
<dbReference type="CTD" id="6759731"/>
<dbReference type="Pfam" id="PF00201">
    <property type="entry name" value="UDPGT"/>
    <property type="match status" value="1"/>
</dbReference>
<dbReference type="GO" id="GO:0008194">
    <property type="term" value="F:UDP-glycosyltransferase activity"/>
    <property type="evidence" value="ECO:0000318"/>
    <property type="project" value="GO_Central"/>
</dbReference>
<dbReference type="OMA" id="AMIVFIC"/>
<feature type="transmembrane region" description="Helical" evidence="5">
    <location>
        <begin position="200"/>
        <end position="219"/>
    </location>
</feature>
<dbReference type="KEGG" id="tad:TRIADDRAFT_34308"/>
<dbReference type="CDD" id="cd03784">
    <property type="entry name" value="GT1_Gtf-like"/>
    <property type="match status" value="1"/>
</dbReference>
<keyword evidence="3 4" id="KW-0808">Transferase</keyword>
<keyword evidence="7" id="KW-1185">Reference proteome</keyword>
<reference evidence="6 7" key="1">
    <citation type="journal article" date="2008" name="Nature">
        <title>The Trichoplax genome and the nature of placozoans.</title>
        <authorList>
            <person name="Srivastava M."/>
            <person name="Begovic E."/>
            <person name="Chapman J."/>
            <person name="Putnam N.H."/>
            <person name="Hellsten U."/>
            <person name="Kawashima T."/>
            <person name="Kuo A."/>
            <person name="Mitros T."/>
            <person name="Salamov A."/>
            <person name="Carpenter M.L."/>
            <person name="Signorovitch A.Y."/>
            <person name="Moreno M.A."/>
            <person name="Kamm K."/>
            <person name="Grimwood J."/>
            <person name="Schmutz J."/>
            <person name="Shapiro H."/>
            <person name="Grigoriev I.V."/>
            <person name="Buss L.W."/>
            <person name="Schierwater B."/>
            <person name="Dellaporta S.L."/>
            <person name="Rokhsar D.S."/>
        </authorList>
    </citation>
    <scope>NUCLEOTIDE SEQUENCE [LARGE SCALE GENOMIC DNA]</scope>
    <source>
        <strain evidence="6 7">Grell-BS-1999</strain>
    </source>
</reference>
<organism evidence="6 7">
    <name type="scientific">Trichoplax adhaerens</name>
    <name type="common">Trichoplax reptans</name>
    <dbReference type="NCBI Taxonomy" id="10228"/>
    <lineage>
        <taxon>Eukaryota</taxon>
        <taxon>Metazoa</taxon>
        <taxon>Placozoa</taxon>
        <taxon>Uniplacotomia</taxon>
        <taxon>Trichoplacea</taxon>
        <taxon>Trichoplacidae</taxon>
        <taxon>Trichoplax</taxon>
    </lineage>
</organism>
<evidence type="ECO:0000256" key="1">
    <source>
        <dbReference type="ARBA" id="ARBA00009995"/>
    </source>
</evidence>
<comment type="similarity">
    <text evidence="1 4">Belongs to the UDP-glycosyltransferase family.</text>
</comment>
<accession>B3SE49</accession>
<dbReference type="EMBL" id="DS985357">
    <property type="protein sequence ID" value="EDV18997.1"/>
    <property type="molecule type" value="Genomic_DNA"/>
</dbReference>
<dbReference type="InterPro" id="IPR035595">
    <property type="entry name" value="UDP_glycos_trans_CS"/>
</dbReference>
<evidence type="ECO:0000313" key="6">
    <source>
        <dbReference type="EMBL" id="EDV18997.1"/>
    </source>
</evidence>
<proteinExistence type="inferred from homology"/>
<dbReference type="FunFam" id="3.40.50.2000:FF:000021">
    <property type="entry name" value="UDP-glucuronosyltransferase"/>
    <property type="match status" value="1"/>
</dbReference>
<evidence type="ECO:0000313" key="7">
    <source>
        <dbReference type="Proteomes" id="UP000009022"/>
    </source>
</evidence>
<evidence type="ECO:0000256" key="3">
    <source>
        <dbReference type="ARBA" id="ARBA00022679"/>
    </source>
</evidence>
<keyword evidence="2 4" id="KW-0328">Glycosyltransferase</keyword>
<name>B3SE49_TRIAD</name>
<dbReference type="InParanoid" id="B3SE49"/>
<comment type="catalytic activity">
    <reaction evidence="5">
        <text>glucuronate acceptor + UDP-alpha-D-glucuronate = acceptor beta-D-glucuronoside + UDP + H(+)</text>
        <dbReference type="Rhea" id="RHEA:21032"/>
        <dbReference type="ChEBI" id="CHEBI:15378"/>
        <dbReference type="ChEBI" id="CHEBI:58052"/>
        <dbReference type="ChEBI" id="CHEBI:58223"/>
        <dbReference type="ChEBI" id="CHEBI:132367"/>
        <dbReference type="ChEBI" id="CHEBI:132368"/>
        <dbReference type="EC" id="2.4.1.17"/>
    </reaction>
</comment>
<dbReference type="HOGENOM" id="CLU_012949_2_1_1"/>
<comment type="subcellular location">
    <subcellularLocation>
        <location evidence="5">Membrane</location>
        <topology evidence="5">Single-pass membrane protein</topology>
    </subcellularLocation>
</comment>
<dbReference type="Proteomes" id="UP000009022">
    <property type="component" value="Unassembled WGS sequence"/>
</dbReference>
<keyword evidence="5" id="KW-0472">Membrane</keyword>
<dbReference type="GO" id="GO:0015020">
    <property type="term" value="F:glucuronosyltransferase activity"/>
    <property type="evidence" value="ECO:0007669"/>
    <property type="project" value="UniProtKB-EC"/>
</dbReference>
<keyword evidence="5" id="KW-0812">Transmembrane</keyword>
<evidence type="ECO:0000256" key="4">
    <source>
        <dbReference type="RuleBase" id="RU003718"/>
    </source>
</evidence>
<dbReference type="PANTHER" id="PTHR48043">
    <property type="entry name" value="EG:EG0003.4 PROTEIN-RELATED"/>
    <property type="match status" value="1"/>
</dbReference>
<dbReference type="SUPFAM" id="SSF53756">
    <property type="entry name" value="UDP-Glycosyltransferase/glycogen phosphorylase"/>
    <property type="match status" value="1"/>
</dbReference>
<evidence type="ECO:0000256" key="5">
    <source>
        <dbReference type="RuleBase" id="RU362059"/>
    </source>
</evidence>
<dbReference type="Gene3D" id="3.40.50.2000">
    <property type="entry name" value="Glycogen Phosphorylase B"/>
    <property type="match status" value="1"/>
</dbReference>
<dbReference type="PANTHER" id="PTHR48043:SF145">
    <property type="entry name" value="FI06409P-RELATED"/>
    <property type="match status" value="1"/>
</dbReference>
<dbReference type="GeneID" id="6759731"/>
<dbReference type="eggNOG" id="KOG1192">
    <property type="taxonomic scope" value="Eukaryota"/>
</dbReference>